<organism evidence="3 4">
    <name type="scientific">Penicillium chermesinum</name>
    <dbReference type="NCBI Taxonomy" id="63820"/>
    <lineage>
        <taxon>Eukaryota</taxon>
        <taxon>Fungi</taxon>
        <taxon>Dikarya</taxon>
        <taxon>Ascomycota</taxon>
        <taxon>Pezizomycotina</taxon>
        <taxon>Eurotiomycetes</taxon>
        <taxon>Eurotiomycetidae</taxon>
        <taxon>Eurotiales</taxon>
        <taxon>Aspergillaceae</taxon>
        <taxon>Penicillium</taxon>
    </lineage>
</organism>
<keyword evidence="1" id="KW-0472">Membrane</keyword>
<protein>
    <submittedName>
        <fullName evidence="3">MOSC N-terminal beta barrel</fullName>
    </submittedName>
</protein>
<gene>
    <name evidence="3" type="ORF">N7468_006942</name>
</gene>
<evidence type="ECO:0000256" key="1">
    <source>
        <dbReference type="SAM" id="Phobius"/>
    </source>
</evidence>
<keyword evidence="4" id="KW-1185">Reference proteome</keyword>
<reference evidence="3" key="1">
    <citation type="submission" date="2022-11" db="EMBL/GenBank/DDBJ databases">
        <authorList>
            <person name="Petersen C."/>
        </authorList>
    </citation>
    <scope>NUCLEOTIDE SEQUENCE</scope>
    <source>
        <strain evidence="3">IBT 19713</strain>
    </source>
</reference>
<dbReference type="Pfam" id="PF03473">
    <property type="entry name" value="MOSC"/>
    <property type="match status" value="1"/>
</dbReference>
<dbReference type="Pfam" id="PF03476">
    <property type="entry name" value="MOSC_N"/>
    <property type="match status" value="1"/>
</dbReference>
<dbReference type="AlphaFoldDB" id="A0A9W9NT57"/>
<keyword evidence="1" id="KW-1133">Transmembrane helix</keyword>
<evidence type="ECO:0000313" key="3">
    <source>
        <dbReference type="EMBL" id="KAJ5225717.1"/>
    </source>
</evidence>
<sequence>MAFLLDVATNWVISPSALILLICYLPILFLCRQRHAHRPKGCRRIGVPAGQSELLDEYDPKYSEGVPASQNHDGKPAWRIKALFTYPLKSCAGIELKTSRVVPTGLEFDRQFVFAENGPEGWDCRTLRNAGYQKLALIVPEIWVPNPSAPDYDPASPEIQSQGVMVISYPRAPSQGVMGILTSIGVFAGVLDPMHSFQVPLHPAGLTSYPLVPVRIWKDKPLSYDYTSLIPGSLHRYLGFTPSASRLALLRASSEHSREIFRNAPRKEAIGFQPTTAFADAYPIHLLNLASHRDVAARCAYAIPKLSVVRFRANIVVQGPEAFAEDHWTKIQIAGVEIYAACRTVRCKLPNVDPRTGIRHPAEPDKTLKAYRRIDDGDRTNACLGMQLVPAAENFKITVGDEIKVLAVGAHRYIKMLAPGEKVEGV</sequence>
<comment type="caution">
    <text evidence="3">The sequence shown here is derived from an EMBL/GenBank/DDBJ whole genome shotgun (WGS) entry which is preliminary data.</text>
</comment>
<dbReference type="EMBL" id="JAPQKS010000005">
    <property type="protein sequence ID" value="KAJ5225717.1"/>
    <property type="molecule type" value="Genomic_DNA"/>
</dbReference>
<dbReference type="PANTHER" id="PTHR14237">
    <property type="entry name" value="MOLYBDOPTERIN COFACTOR SULFURASE MOSC"/>
    <property type="match status" value="1"/>
</dbReference>
<dbReference type="InterPro" id="IPR005303">
    <property type="entry name" value="MOCOS_middle"/>
</dbReference>
<dbReference type="InterPro" id="IPR011037">
    <property type="entry name" value="Pyrv_Knase-like_insert_dom_sf"/>
</dbReference>
<evidence type="ECO:0000313" key="4">
    <source>
        <dbReference type="Proteomes" id="UP001150941"/>
    </source>
</evidence>
<accession>A0A9W9NT57</accession>
<evidence type="ECO:0000259" key="2">
    <source>
        <dbReference type="PROSITE" id="PS51340"/>
    </source>
</evidence>
<dbReference type="RefSeq" id="XP_058329128.1">
    <property type="nucleotide sequence ID" value="XM_058476238.1"/>
</dbReference>
<dbReference type="GeneID" id="83203541"/>
<keyword evidence="1" id="KW-0812">Transmembrane</keyword>
<feature type="transmembrane region" description="Helical" evidence="1">
    <location>
        <begin position="12"/>
        <end position="31"/>
    </location>
</feature>
<dbReference type="OrthoDB" id="17255at2759"/>
<feature type="domain" description="MOSC" evidence="2">
    <location>
        <begin position="251"/>
        <end position="406"/>
    </location>
</feature>
<dbReference type="InterPro" id="IPR005302">
    <property type="entry name" value="MoCF_Sase_C"/>
</dbReference>
<dbReference type="PANTHER" id="PTHR14237:SF23">
    <property type="entry name" value="MOSC DOMAIN PROTEIN (AFU_ORTHOLOGUE AFUA_7G05900)"/>
    <property type="match status" value="1"/>
</dbReference>
<name>A0A9W9NT57_9EURO</name>
<dbReference type="GO" id="GO:0030151">
    <property type="term" value="F:molybdenum ion binding"/>
    <property type="evidence" value="ECO:0007669"/>
    <property type="project" value="InterPro"/>
</dbReference>
<dbReference type="Proteomes" id="UP001150941">
    <property type="component" value="Unassembled WGS sequence"/>
</dbReference>
<proteinExistence type="predicted"/>
<dbReference type="PROSITE" id="PS51340">
    <property type="entry name" value="MOSC"/>
    <property type="match status" value="1"/>
</dbReference>
<dbReference type="SUPFAM" id="SSF50800">
    <property type="entry name" value="PK beta-barrel domain-like"/>
    <property type="match status" value="1"/>
</dbReference>
<reference evidence="3" key="2">
    <citation type="journal article" date="2023" name="IMA Fungus">
        <title>Comparative genomic study of the Penicillium genus elucidates a diverse pangenome and 15 lateral gene transfer events.</title>
        <authorList>
            <person name="Petersen C."/>
            <person name="Sorensen T."/>
            <person name="Nielsen M.R."/>
            <person name="Sondergaard T.E."/>
            <person name="Sorensen J.L."/>
            <person name="Fitzpatrick D.A."/>
            <person name="Frisvad J.C."/>
            <person name="Nielsen K.L."/>
        </authorList>
    </citation>
    <scope>NUCLEOTIDE SEQUENCE</scope>
    <source>
        <strain evidence="3">IBT 19713</strain>
    </source>
</reference>
<dbReference type="GO" id="GO:0030170">
    <property type="term" value="F:pyridoxal phosphate binding"/>
    <property type="evidence" value="ECO:0007669"/>
    <property type="project" value="InterPro"/>
</dbReference>
<dbReference type="GO" id="GO:0003824">
    <property type="term" value="F:catalytic activity"/>
    <property type="evidence" value="ECO:0007669"/>
    <property type="project" value="InterPro"/>
</dbReference>